<accession>A0A2W5KK12</accession>
<dbReference type="GO" id="GO:0000902">
    <property type="term" value="P:cell morphogenesis"/>
    <property type="evidence" value="ECO:0007669"/>
    <property type="project" value="InterPro"/>
</dbReference>
<comment type="subunit">
    <text evidence="6">Interacts with MinD and FtsZ.</text>
</comment>
<keyword evidence="3 6" id="KW-0717">Septation</keyword>
<evidence type="ECO:0000256" key="7">
    <source>
        <dbReference type="SAM" id="MobiDB-lite"/>
    </source>
</evidence>
<dbReference type="Pfam" id="PF03775">
    <property type="entry name" value="MinC_C"/>
    <property type="match status" value="1"/>
</dbReference>
<evidence type="ECO:0000256" key="2">
    <source>
        <dbReference type="ARBA" id="ARBA00022618"/>
    </source>
</evidence>
<dbReference type="EMBL" id="QFPN01000004">
    <property type="protein sequence ID" value="PZQ15788.1"/>
    <property type="molecule type" value="Genomic_DNA"/>
</dbReference>
<comment type="similarity">
    <text evidence="1 6">Belongs to the MinC family.</text>
</comment>
<evidence type="ECO:0000259" key="8">
    <source>
        <dbReference type="Pfam" id="PF03775"/>
    </source>
</evidence>
<reference evidence="10 11" key="1">
    <citation type="submission" date="2017-08" db="EMBL/GenBank/DDBJ databases">
        <title>Infants hospitalized years apart are colonized by the same room-sourced microbial strains.</title>
        <authorList>
            <person name="Brooks B."/>
            <person name="Olm M.R."/>
            <person name="Firek B.A."/>
            <person name="Baker R."/>
            <person name="Thomas B.C."/>
            <person name="Morowitz M.J."/>
            <person name="Banfield J.F."/>
        </authorList>
    </citation>
    <scope>NUCLEOTIDE SEQUENCE [LARGE SCALE GENOMIC DNA]</scope>
    <source>
        <strain evidence="10">S2_005_003_R2_43</strain>
    </source>
</reference>
<dbReference type="GO" id="GO:0000917">
    <property type="term" value="P:division septum assembly"/>
    <property type="evidence" value="ECO:0007669"/>
    <property type="project" value="UniProtKB-KW"/>
</dbReference>
<dbReference type="InterPro" id="IPR005526">
    <property type="entry name" value="Septum_form_inhib_MinC_C"/>
</dbReference>
<dbReference type="GO" id="GO:0051302">
    <property type="term" value="P:regulation of cell division"/>
    <property type="evidence" value="ECO:0007669"/>
    <property type="project" value="InterPro"/>
</dbReference>
<evidence type="ECO:0000256" key="4">
    <source>
        <dbReference type="ARBA" id="ARBA00023306"/>
    </source>
</evidence>
<dbReference type="InterPro" id="IPR016098">
    <property type="entry name" value="CAP/MinC_C"/>
</dbReference>
<feature type="domain" description="Septum formation inhibitor MinC N-terminal" evidence="9">
    <location>
        <begin position="36"/>
        <end position="94"/>
    </location>
</feature>
<dbReference type="InterPro" id="IPR013033">
    <property type="entry name" value="MinC"/>
</dbReference>
<sequence>MSPAALQIVPKDSPEDARNGAEDGAPAKRKPIRFGGRSFMALVLSPEQPVAEWLTELDELTARSPGFFGGRPVVLDVSNLRLSPRTLAAFLGDLEQRNVKLIGVEGCDPKFLDGPNARLAMPIGGRAAGDISAPEEKGRPATSLVIDHPVRSGQSIAFQGDVTICGSVASGAEIVASGSIHVYGALRGRAIAGSNGDPRARIFCRRLDAELLAIDGVYMTTDELDRSLRGKAARAWIEHETLRVAALD</sequence>
<name>A0A2W5KK12_ANCNO</name>
<feature type="region of interest" description="Disordered" evidence="7">
    <location>
        <begin position="1"/>
        <end position="30"/>
    </location>
</feature>
<evidence type="ECO:0000313" key="10">
    <source>
        <dbReference type="EMBL" id="PZQ15788.1"/>
    </source>
</evidence>
<dbReference type="SUPFAM" id="SSF63848">
    <property type="entry name" value="Cell-division inhibitor MinC, C-terminal domain"/>
    <property type="match status" value="1"/>
</dbReference>
<evidence type="ECO:0000256" key="6">
    <source>
        <dbReference type="HAMAP-Rule" id="MF_00267"/>
    </source>
</evidence>
<feature type="compositionally biased region" description="Basic and acidic residues" evidence="7">
    <location>
        <begin position="12"/>
        <end position="21"/>
    </location>
</feature>
<proteinExistence type="inferred from homology"/>
<gene>
    <name evidence="6" type="primary">minC</name>
    <name evidence="10" type="ORF">DI565_08065</name>
</gene>
<dbReference type="Proteomes" id="UP000249577">
    <property type="component" value="Unassembled WGS sequence"/>
</dbReference>
<dbReference type="AlphaFoldDB" id="A0A2W5KK12"/>
<evidence type="ECO:0000259" key="9">
    <source>
        <dbReference type="Pfam" id="PF05209"/>
    </source>
</evidence>
<evidence type="ECO:0000313" key="11">
    <source>
        <dbReference type="Proteomes" id="UP000249577"/>
    </source>
</evidence>
<feature type="domain" description="Septum formation inhibitor MinC C-terminal" evidence="8">
    <location>
        <begin position="145"/>
        <end position="244"/>
    </location>
</feature>
<dbReference type="NCBIfam" id="TIGR01222">
    <property type="entry name" value="minC"/>
    <property type="match status" value="1"/>
</dbReference>
<dbReference type="HAMAP" id="MF_00267">
    <property type="entry name" value="MinC"/>
    <property type="match status" value="1"/>
</dbReference>
<evidence type="ECO:0000256" key="5">
    <source>
        <dbReference type="ARBA" id="ARBA00025606"/>
    </source>
</evidence>
<keyword evidence="4 6" id="KW-0131">Cell cycle</keyword>
<dbReference type="PANTHER" id="PTHR34108:SF1">
    <property type="entry name" value="SEPTUM SITE-DETERMINING PROTEIN MINC"/>
    <property type="match status" value="1"/>
</dbReference>
<comment type="caution">
    <text evidence="10">The sequence shown here is derived from an EMBL/GenBank/DDBJ whole genome shotgun (WGS) entry which is preliminary data.</text>
</comment>
<dbReference type="PANTHER" id="PTHR34108">
    <property type="entry name" value="SEPTUM SITE-DETERMINING PROTEIN MINC"/>
    <property type="match status" value="1"/>
</dbReference>
<evidence type="ECO:0000256" key="1">
    <source>
        <dbReference type="ARBA" id="ARBA00006291"/>
    </source>
</evidence>
<dbReference type="InterPro" id="IPR007874">
    <property type="entry name" value="MinC_N"/>
</dbReference>
<protein>
    <recommendedName>
        <fullName evidence="6">Probable septum site-determining protein MinC</fullName>
    </recommendedName>
</protein>
<dbReference type="InterPro" id="IPR036145">
    <property type="entry name" value="MinC_C_sf"/>
</dbReference>
<keyword evidence="2 6" id="KW-0132">Cell division</keyword>
<dbReference type="Gene3D" id="2.160.20.70">
    <property type="match status" value="1"/>
</dbReference>
<dbReference type="Gene3D" id="3.30.70.260">
    <property type="match status" value="1"/>
</dbReference>
<comment type="function">
    <text evidence="5 6">Cell division inhibitor that blocks the formation of polar Z ring septums. Rapidly oscillates between the poles of the cell to destabilize FtsZ filaments that have formed before they mature into polar Z rings. Prevents FtsZ polymerization.</text>
</comment>
<dbReference type="GO" id="GO:1901891">
    <property type="term" value="P:regulation of cell septum assembly"/>
    <property type="evidence" value="ECO:0007669"/>
    <property type="project" value="InterPro"/>
</dbReference>
<dbReference type="Pfam" id="PF05209">
    <property type="entry name" value="MinC_N"/>
    <property type="match status" value="1"/>
</dbReference>
<organism evidence="10 11">
    <name type="scientific">Ancylobacter novellus</name>
    <name type="common">Thiobacillus novellus</name>
    <dbReference type="NCBI Taxonomy" id="921"/>
    <lineage>
        <taxon>Bacteria</taxon>
        <taxon>Pseudomonadati</taxon>
        <taxon>Pseudomonadota</taxon>
        <taxon>Alphaproteobacteria</taxon>
        <taxon>Hyphomicrobiales</taxon>
        <taxon>Xanthobacteraceae</taxon>
        <taxon>Ancylobacter</taxon>
    </lineage>
</organism>
<evidence type="ECO:0000256" key="3">
    <source>
        <dbReference type="ARBA" id="ARBA00023210"/>
    </source>
</evidence>